<dbReference type="EMBL" id="JBHTOA010000020">
    <property type="protein sequence ID" value="MFD1398602.1"/>
    <property type="molecule type" value="Genomic_DNA"/>
</dbReference>
<comment type="caution">
    <text evidence="3">The sequence shown here is derived from an EMBL/GenBank/DDBJ whole genome shotgun (WGS) entry which is preliminary data.</text>
</comment>
<feature type="compositionally biased region" description="Basic and acidic residues" evidence="1">
    <location>
        <begin position="261"/>
        <end position="270"/>
    </location>
</feature>
<feature type="region of interest" description="Disordered" evidence="1">
    <location>
        <begin position="129"/>
        <end position="150"/>
    </location>
</feature>
<dbReference type="RefSeq" id="WP_204119425.1">
    <property type="nucleotide sequence ID" value="NZ_BOLV01000015.1"/>
</dbReference>
<feature type="domain" description="Phage conserved hypothetical protein C-terminal" evidence="2">
    <location>
        <begin position="160"/>
        <end position="229"/>
    </location>
</feature>
<evidence type="ECO:0000259" key="2">
    <source>
        <dbReference type="Pfam" id="PF09524"/>
    </source>
</evidence>
<feature type="compositionally biased region" description="Basic and acidic residues" evidence="1">
    <location>
        <begin position="134"/>
        <end position="144"/>
    </location>
</feature>
<sequence length="291" mass="33199">MDYFKQRRAYRKLLTEELSLSLGQNVLYRELLDYANDEGKIDEQFKLRNSVLASRTSLTEQGLSQARNRLVQEHLIEYTPGKKDKTAPAYKLVKLYKEFTKPLGNSLPASYKPVDQVVGSSVGQVVEHSTLLLPDKDKTKDKNHSPASAEPHVDFDKLFEYLNEKSGKHFKNTATNRKLVHERLREGFTPKDIQTAIDNVTAGWLGTDMEQYIRPSTIFRASKFEGYVNSVPRVAKPQQSGGKPQRQEATPDWMKPGYKAPKQEATDDQKKELAENLAALEELRKQKEKAE</sequence>
<dbReference type="NCBIfam" id="TIGR02220">
    <property type="entry name" value="phg_TIGR02220"/>
    <property type="match status" value="1"/>
</dbReference>
<organism evidence="3 4">
    <name type="scientific">Lacticaseibacillus suilingensis</name>
    <dbReference type="NCBI Taxonomy" id="2799577"/>
    <lineage>
        <taxon>Bacteria</taxon>
        <taxon>Bacillati</taxon>
        <taxon>Bacillota</taxon>
        <taxon>Bacilli</taxon>
        <taxon>Lactobacillales</taxon>
        <taxon>Lactobacillaceae</taxon>
        <taxon>Lacticaseibacillus</taxon>
    </lineage>
</organism>
<reference evidence="4" key="1">
    <citation type="journal article" date="2019" name="Int. J. Syst. Evol. Microbiol.">
        <title>The Global Catalogue of Microorganisms (GCM) 10K type strain sequencing project: providing services to taxonomists for standard genome sequencing and annotation.</title>
        <authorList>
            <consortium name="The Broad Institute Genomics Platform"/>
            <consortium name="The Broad Institute Genome Sequencing Center for Infectious Disease"/>
            <person name="Wu L."/>
            <person name="Ma J."/>
        </authorList>
    </citation>
    <scope>NUCLEOTIDE SEQUENCE [LARGE SCALE GENOMIC DNA]</scope>
    <source>
        <strain evidence="4">CCM 9110</strain>
    </source>
</reference>
<accession>A0ABW4BHQ9</accession>
<dbReference type="Pfam" id="PF09524">
    <property type="entry name" value="Phg_2220_C"/>
    <property type="match status" value="1"/>
</dbReference>
<dbReference type="Proteomes" id="UP001597199">
    <property type="component" value="Unassembled WGS sequence"/>
</dbReference>
<evidence type="ECO:0000256" key="1">
    <source>
        <dbReference type="SAM" id="MobiDB-lite"/>
    </source>
</evidence>
<evidence type="ECO:0000313" key="3">
    <source>
        <dbReference type="EMBL" id="MFD1398602.1"/>
    </source>
</evidence>
<protein>
    <submittedName>
        <fullName evidence="3">Conserved phage C-terminal domain-containing protein</fullName>
    </submittedName>
</protein>
<dbReference type="InterPro" id="IPR011741">
    <property type="entry name" value="Phg_2220_C"/>
</dbReference>
<gene>
    <name evidence="3" type="ORF">ACFQ41_04715</name>
</gene>
<proteinExistence type="predicted"/>
<evidence type="ECO:0000313" key="4">
    <source>
        <dbReference type="Proteomes" id="UP001597199"/>
    </source>
</evidence>
<keyword evidence="4" id="KW-1185">Reference proteome</keyword>
<feature type="region of interest" description="Disordered" evidence="1">
    <location>
        <begin position="233"/>
        <end position="270"/>
    </location>
</feature>
<name>A0ABW4BHQ9_9LACO</name>